<gene>
    <name evidence="1" type="ORF">F5148DRAFT_1366837</name>
</gene>
<protein>
    <submittedName>
        <fullName evidence="1">Uncharacterized protein</fullName>
    </submittedName>
</protein>
<organism evidence="1 2">
    <name type="scientific">Russula earlei</name>
    <dbReference type="NCBI Taxonomy" id="71964"/>
    <lineage>
        <taxon>Eukaryota</taxon>
        <taxon>Fungi</taxon>
        <taxon>Dikarya</taxon>
        <taxon>Basidiomycota</taxon>
        <taxon>Agaricomycotina</taxon>
        <taxon>Agaricomycetes</taxon>
        <taxon>Russulales</taxon>
        <taxon>Russulaceae</taxon>
        <taxon>Russula</taxon>
    </lineage>
</organism>
<keyword evidence="2" id="KW-1185">Reference proteome</keyword>
<dbReference type="EMBL" id="JAGFNK010000051">
    <property type="protein sequence ID" value="KAI9510003.1"/>
    <property type="molecule type" value="Genomic_DNA"/>
</dbReference>
<sequence>MLYTSPRSLTTYTMFHIIFSIASGFLHLGNILQGFSRGILALRYLHTIVPSHLIPTISPPPTAPLLDAPSTFVGLPQIITPPYSSSDLILIGRSSPVFVSSTPSYQSSLIVITPNQLPDLVPLVMVLAIISGVVVFLPEIVYFSTKLANIISTFTNTSTGFARCLRLKPISNLIPAGHLSQATISLSFISLLLSWTGPPAITSVFTFIWIVSILFSYEESSNAVVTILQRCGLMAVRDTQTPPILNALYEQITCWEKGYDNLVAQVDVPDECSDHNSQLTTVSCLGYSHLASQLREQERDLRDARMKREKQEREKVTAKRWLRTRHSYAESADSQNNIRQQLQPAHSRQQELSANLLAAERERDRLKTLVSTLEASNKKRRGWKEMAESAEARCTVAEMTAFNLRAELRAAIARTQNTQEQLDYQTEVASSQDGFIQSITEESRMLQTKLNGAEDEIARLDAELRHEHDRRLREMNELRDEQARIQVRHESEVFRLVQEARTAQEQLEALRDELSQLRADGRPQLFHVPPPDYHPPSIKPADTGQPPLLPERILDIGTPPVNSVFGPNSSLRPAESQGYLHRQDRDGASASQAASFHQICGSFDQVSDVAKSQRAALEELLERMRQLESGSTSYENSNHHDEKHPQFELAATKKQLRLTEGELVDVRRDLDQSREALQELETYAKDMIYELDMCLVKLRDAQDARRALVMNLDEAVELLRLRSAMLESSLSEAEASQFACSQITLLSTALQERVNELEDEVKKLKSRPKHSTTPTVHRDSTSSCTADSAITSNNADLQVVDSLYMTVPSSLSRLLDLSLPPALSEFCHSSLYLCQRDGSTIVPACVNSGLFLSANTAITHDADSASCVIESKICESDSQI</sequence>
<comment type="caution">
    <text evidence="1">The sequence shown here is derived from an EMBL/GenBank/DDBJ whole genome shotgun (WGS) entry which is preliminary data.</text>
</comment>
<evidence type="ECO:0000313" key="2">
    <source>
        <dbReference type="Proteomes" id="UP001207468"/>
    </source>
</evidence>
<reference evidence="1" key="1">
    <citation type="submission" date="2021-03" db="EMBL/GenBank/DDBJ databases">
        <title>Evolutionary priming and transition to the ectomycorrhizal habit in an iconic lineage of mushroom-forming fungi: is preadaptation a requirement?</title>
        <authorList>
            <consortium name="DOE Joint Genome Institute"/>
            <person name="Looney B.P."/>
            <person name="Miyauchi S."/>
            <person name="Morin E."/>
            <person name="Drula E."/>
            <person name="Courty P.E."/>
            <person name="Chicoki N."/>
            <person name="Fauchery L."/>
            <person name="Kohler A."/>
            <person name="Kuo A."/>
            <person name="LaButti K."/>
            <person name="Pangilinan J."/>
            <person name="Lipzen A."/>
            <person name="Riley R."/>
            <person name="Andreopoulos W."/>
            <person name="He G."/>
            <person name="Johnson J."/>
            <person name="Barry K.W."/>
            <person name="Grigoriev I.V."/>
            <person name="Nagy L."/>
            <person name="Hibbett D."/>
            <person name="Henrissat B."/>
            <person name="Matheny P.B."/>
            <person name="Labbe J."/>
            <person name="Martin A.F."/>
        </authorList>
    </citation>
    <scope>NUCLEOTIDE SEQUENCE</scope>
    <source>
        <strain evidence="1">BPL698</strain>
    </source>
</reference>
<name>A0ACC0UE56_9AGAM</name>
<accession>A0ACC0UE56</accession>
<evidence type="ECO:0000313" key="1">
    <source>
        <dbReference type="EMBL" id="KAI9510003.1"/>
    </source>
</evidence>
<feature type="non-terminal residue" evidence="1">
    <location>
        <position position="880"/>
    </location>
</feature>
<proteinExistence type="predicted"/>
<dbReference type="Proteomes" id="UP001207468">
    <property type="component" value="Unassembled WGS sequence"/>
</dbReference>